<reference evidence="6 7" key="1">
    <citation type="submission" date="2016-11" db="EMBL/GenBank/DDBJ databases">
        <title>The macronuclear genome of Stentor coeruleus: a giant cell with tiny introns.</title>
        <authorList>
            <person name="Slabodnick M."/>
            <person name="Ruby J.G."/>
            <person name="Reiff S.B."/>
            <person name="Swart E.C."/>
            <person name="Gosai S."/>
            <person name="Prabakaran S."/>
            <person name="Witkowska E."/>
            <person name="Larue G.E."/>
            <person name="Fisher S."/>
            <person name="Freeman R.M."/>
            <person name="Gunawardena J."/>
            <person name="Chu W."/>
            <person name="Stover N.A."/>
            <person name="Gregory B.D."/>
            <person name="Nowacki M."/>
            <person name="Derisi J."/>
            <person name="Roy S.W."/>
            <person name="Marshall W.F."/>
            <person name="Sood P."/>
        </authorList>
    </citation>
    <scope>NUCLEOTIDE SEQUENCE [LARGE SCALE GENOMIC DNA]</scope>
    <source>
        <strain evidence="6">WM001</strain>
    </source>
</reference>
<evidence type="ECO:0000256" key="2">
    <source>
        <dbReference type="ARBA" id="ARBA00022737"/>
    </source>
</evidence>
<evidence type="ECO:0000256" key="4">
    <source>
        <dbReference type="ARBA" id="ARBA00022842"/>
    </source>
</evidence>
<dbReference type="PROSITE" id="PS50222">
    <property type="entry name" value="EF_HAND_2"/>
    <property type="match status" value="1"/>
</dbReference>
<dbReference type="InterPro" id="IPR011992">
    <property type="entry name" value="EF-hand-dom_pair"/>
</dbReference>
<dbReference type="AlphaFoldDB" id="A0A1R2B941"/>
<feature type="domain" description="EF-hand" evidence="5">
    <location>
        <begin position="156"/>
        <end position="191"/>
    </location>
</feature>
<dbReference type="GO" id="GO:0005509">
    <property type="term" value="F:calcium ion binding"/>
    <property type="evidence" value="ECO:0007669"/>
    <property type="project" value="InterPro"/>
</dbReference>
<dbReference type="InterPro" id="IPR002048">
    <property type="entry name" value="EF_hand_dom"/>
</dbReference>
<organism evidence="6 7">
    <name type="scientific">Stentor coeruleus</name>
    <dbReference type="NCBI Taxonomy" id="5963"/>
    <lineage>
        <taxon>Eukaryota</taxon>
        <taxon>Sar</taxon>
        <taxon>Alveolata</taxon>
        <taxon>Ciliophora</taxon>
        <taxon>Postciliodesmatophora</taxon>
        <taxon>Heterotrichea</taxon>
        <taxon>Heterotrichida</taxon>
        <taxon>Stentoridae</taxon>
        <taxon>Stentor</taxon>
    </lineage>
</organism>
<protein>
    <recommendedName>
        <fullName evidence="5">EF-hand domain-containing protein</fullName>
    </recommendedName>
</protein>
<keyword evidence="2" id="KW-0677">Repeat</keyword>
<dbReference type="PANTHER" id="PTHR45791">
    <property type="entry name" value="CALCIUM AND INTEGRIN BINDING FAMILY MEMBER 2"/>
    <property type="match status" value="1"/>
</dbReference>
<dbReference type="PROSITE" id="PS00018">
    <property type="entry name" value="EF_HAND_1"/>
    <property type="match status" value="1"/>
</dbReference>
<keyword evidence="4" id="KW-0460">Magnesium</keyword>
<proteinExistence type="predicted"/>
<keyword evidence="7" id="KW-1185">Reference proteome</keyword>
<dbReference type="EMBL" id="MPUH01000833">
    <property type="protein sequence ID" value="OMJ73279.1"/>
    <property type="molecule type" value="Genomic_DNA"/>
</dbReference>
<evidence type="ECO:0000313" key="7">
    <source>
        <dbReference type="Proteomes" id="UP000187209"/>
    </source>
</evidence>
<gene>
    <name evidence="6" type="ORF">SteCoe_28061</name>
</gene>
<dbReference type="GO" id="GO:0000287">
    <property type="term" value="F:magnesium ion binding"/>
    <property type="evidence" value="ECO:0007669"/>
    <property type="project" value="TreeGrafter"/>
</dbReference>
<dbReference type="Proteomes" id="UP000187209">
    <property type="component" value="Unassembled WGS sequence"/>
</dbReference>
<accession>A0A1R2B941</accession>
<dbReference type="Gene3D" id="1.10.238.10">
    <property type="entry name" value="EF-hand"/>
    <property type="match status" value="1"/>
</dbReference>
<evidence type="ECO:0000256" key="3">
    <source>
        <dbReference type="ARBA" id="ARBA00022837"/>
    </source>
</evidence>
<evidence type="ECO:0000313" key="6">
    <source>
        <dbReference type="EMBL" id="OMJ73279.1"/>
    </source>
</evidence>
<dbReference type="InterPro" id="IPR018247">
    <property type="entry name" value="EF_Hand_1_Ca_BS"/>
</dbReference>
<dbReference type="InterPro" id="IPR051433">
    <property type="entry name" value="CIBP"/>
</dbReference>
<evidence type="ECO:0000256" key="1">
    <source>
        <dbReference type="ARBA" id="ARBA00022723"/>
    </source>
</evidence>
<dbReference type="OrthoDB" id="303546at2759"/>
<dbReference type="PANTHER" id="PTHR45791:SF1">
    <property type="entry name" value="CALCIUM AND INTEGRIN BINDING FAMILY MEMBER 1"/>
    <property type="match status" value="1"/>
</dbReference>
<keyword evidence="1" id="KW-0479">Metal-binding</keyword>
<sequence>MGNILRSNTEEDYILQLITLSNDTISSETIYDIMMKTGYLASELIGIYKRFIELDIEKRGKISNQEFLSMGELRYNPFRGRLKISLPMRSEDYIKNITNFISNKDEDSFEKITLAPQNASSKIAPEFEDTTEIDMIPYIDFSQFCQYLGVFSPRATNDVKFNFLFKIFDIDEDGLLNKVDFQVSLKSLLAGNMNPEEIDEAIDHIFRENSREEEKYLTKEEFQKSLWMTDFYQKISLYFTN</sequence>
<comment type="caution">
    <text evidence="6">The sequence shown here is derived from an EMBL/GenBank/DDBJ whole genome shotgun (WGS) entry which is preliminary data.</text>
</comment>
<keyword evidence="3" id="KW-0106">Calcium</keyword>
<dbReference type="SUPFAM" id="SSF47473">
    <property type="entry name" value="EF-hand"/>
    <property type="match status" value="1"/>
</dbReference>
<name>A0A1R2B941_9CILI</name>
<evidence type="ECO:0000259" key="5">
    <source>
        <dbReference type="PROSITE" id="PS50222"/>
    </source>
</evidence>